<comment type="similarity">
    <text evidence="2">Belongs to the GMC oxidoreductase family.</text>
</comment>
<protein>
    <submittedName>
        <fullName evidence="9">Choline dehydrogenase</fullName>
        <ecNumber evidence="9">1.1.99.1</ecNumber>
    </submittedName>
</protein>
<keyword evidence="3" id="KW-0285">Flavoprotein</keyword>
<feature type="domain" description="Glucose-methanol-choline oxidoreductase C-terminal" evidence="8">
    <location>
        <begin position="464"/>
        <end position="583"/>
    </location>
</feature>
<reference evidence="9 10" key="1">
    <citation type="journal article" date="2010" name="ISME J.">
        <title>Fine-scale evolution: genomic, phenotypic and ecological differentiation in two coexisting Salinibacter ruber strains.</title>
        <authorList>
            <person name="Pena A."/>
            <person name="Teeling H."/>
            <person name="Huerta-Cepas J."/>
            <person name="Santos F."/>
            <person name="Yarza P."/>
            <person name="Brito-Echeverria J."/>
            <person name="Lucio M."/>
            <person name="Schmitt-Kopplin P."/>
            <person name="Meseguer I."/>
            <person name="Schenowitz C."/>
            <person name="Dossat C."/>
            <person name="Barbe V."/>
            <person name="Dopazo J."/>
            <person name="Rossello-Mora R."/>
            <person name="Schuler M."/>
            <person name="Glockner F.O."/>
            <person name="Amann R."/>
            <person name="Gabaldon T."/>
            <person name="Anton J."/>
        </authorList>
    </citation>
    <scope>NUCLEOTIDE SEQUENCE [LARGE SCALE GENOMIC DNA]</scope>
    <source>
        <strain evidence="9 10">M8</strain>
    </source>
</reference>
<dbReference type="PANTHER" id="PTHR42784">
    <property type="entry name" value="PYRANOSE 2-OXIDASE"/>
    <property type="match status" value="1"/>
</dbReference>
<dbReference type="InterPro" id="IPR002938">
    <property type="entry name" value="FAD-bd"/>
</dbReference>
<dbReference type="EC" id="1.1.99.1" evidence="9"/>
<dbReference type="EMBL" id="FP565814">
    <property type="protein sequence ID" value="CBH25669.1"/>
    <property type="molecule type" value="Genomic_DNA"/>
</dbReference>
<dbReference type="AlphaFoldDB" id="D5HCB4"/>
<gene>
    <name evidence="9" type="primary">betA</name>
    <name evidence="9" type="ordered locus">SRM_02748</name>
</gene>
<dbReference type="PATRIC" id="fig|761659.10.peg.3000"/>
<evidence type="ECO:0000256" key="1">
    <source>
        <dbReference type="ARBA" id="ARBA00001974"/>
    </source>
</evidence>
<accession>D5HCB4</accession>
<dbReference type="GO" id="GO:0071949">
    <property type="term" value="F:FAD binding"/>
    <property type="evidence" value="ECO:0007669"/>
    <property type="project" value="InterPro"/>
</dbReference>
<evidence type="ECO:0000256" key="2">
    <source>
        <dbReference type="ARBA" id="ARBA00010790"/>
    </source>
</evidence>
<dbReference type="InterPro" id="IPR036188">
    <property type="entry name" value="FAD/NAD-bd_sf"/>
</dbReference>
<proteinExistence type="inferred from homology"/>
<dbReference type="SUPFAM" id="SSF51905">
    <property type="entry name" value="FAD/NAD(P)-binding domain"/>
    <property type="match status" value="1"/>
</dbReference>
<evidence type="ECO:0000313" key="10">
    <source>
        <dbReference type="Proteomes" id="UP000000933"/>
    </source>
</evidence>
<dbReference type="InterPro" id="IPR007867">
    <property type="entry name" value="GMC_OxRtase_C"/>
</dbReference>
<evidence type="ECO:0000259" key="8">
    <source>
        <dbReference type="Pfam" id="PF05199"/>
    </source>
</evidence>
<keyword evidence="5 9" id="KW-0560">Oxidoreductase</keyword>
<name>D5HCB4_SALRM</name>
<dbReference type="Proteomes" id="UP000000933">
    <property type="component" value="Chromosome"/>
</dbReference>
<feature type="domain" description="FAD-binding" evidence="7">
    <location>
        <begin position="34"/>
        <end position="66"/>
    </location>
</feature>
<organism evidence="9 10">
    <name type="scientific">Salinibacter ruber (strain M8)</name>
    <dbReference type="NCBI Taxonomy" id="761659"/>
    <lineage>
        <taxon>Bacteria</taxon>
        <taxon>Pseudomonadati</taxon>
        <taxon>Rhodothermota</taxon>
        <taxon>Rhodothermia</taxon>
        <taxon>Rhodothermales</taxon>
        <taxon>Salinibacteraceae</taxon>
        <taxon>Salinibacter</taxon>
    </lineage>
</organism>
<evidence type="ECO:0000313" key="9">
    <source>
        <dbReference type="EMBL" id="CBH25669.1"/>
    </source>
</evidence>
<evidence type="ECO:0000256" key="5">
    <source>
        <dbReference type="ARBA" id="ARBA00023002"/>
    </source>
</evidence>
<dbReference type="InterPro" id="IPR051473">
    <property type="entry name" value="P2Ox-like"/>
</dbReference>
<dbReference type="Pfam" id="PF00732">
    <property type="entry name" value="GMC_oxred_N"/>
    <property type="match status" value="1"/>
</dbReference>
<reference evidence="10" key="2">
    <citation type="submission" date="2010-04" db="EMBL/GenBank/DDBJ databases">
        <title>Genome sequence of Salinibacter ruber M8.</title>
        <authorList>
            <consortium name="Genoscope"/>
        </authorList>
    </citation>
    <scope>NUCLEOTIDE SEQUENCE [LARGE SCALE GENOMIC DNA]</scope>
    <source>
        <strain evidence="10">M8</strain>
    </source>
</reference>
<dbReference type="Gene3D" id="3.50.50.60">
    <property type="entry name" value="FAD/NAD(P)-binding domain"/>
    <property type="match status" value="2"/>
</dbReference>
<dbReference type="Pfam" id="PF01494">
    <property type="entry name" value="FAD_binding_3"/>
    <property type="match status" value="1"/>
</dbReference>
<keyword evidence="4" id="KW-0274">FAD</keyword>
<evidence type="ECO:0000256" key="3">
    <source>
        <dbReference type="ARBA" id="ARBA00022630"/>
    </source>
</evidence>
<dbReference type="HOGENOM" id="CLU_008878_4_0_10"/>
<evidence type="ECO:0000259" key="7">
    <source>
        <dbReference type="Pfam" id="PF01494"/>
    </source>
</evidence>
<feature type="domain" description="Glucose-methanol-choline oxidoreductase N-terminal" evidence="6">
    <location>
        <begin position="122"/>
        <end position="344"/>
    </location>
</feature>
<evidence type="ECO:0000256" key="4">
    <source>
        <dbReference type="ARBA" id="ARBA00022827"/>
    </source>
</evidence>
<dbReference type="GO" id="GO:0008812">
    <property type="term" value="F:choline dehydrogenase activity"/>
    <property type="evidence" value="ECO:0007669"/>
    <property type="project" value="UniProtKB-EC"/>
</dbReference>
<sequence length="600" mass="66139">MRLNPPRDYFLQDALLFLRLFACMPFVQETPDTYDVCIVGSGAGGSMAAKVLAEAGANVVVLEAGPEWSVEEDGAMFDWNYSSPRRGASTTARPFGEMDACLGGWDIEGEPYTTAEDTNWNWFRARMLGGRTHHWGRISLRFGPDDFNGRSVDGHGQNWPIDYQDLKPYYDRVDRLIGLFGSEEGFYNAPDGIFMEPPEPRCYEKFIKSGAEDVGVPVIPSRLSILTEQHNGRAPCHYCAQCNRGCTTHSNFSAPPVLLDPALQTGNVTLITHAMAREVTTDQEGQATGVSYVDTQSRREQKVKADVVVLAASACESARLLLNSTSRQHPNGLANSSGAVGRYLMDSTGSTIMGVAPQLMDQPAHNCDGVGGMHSYIPWWAHDQDLDFPRGYHFELWGGRGMPGYGFGSGIQNLNAMFPGDEETKKKGGGGYGQQLKNDYRRFYGATVGMSGRGESIARRDNYCEIDPDARDEYGIPVLRFHHSWGEEEYLQVKHMQEKGREILRSAGAEPLGSVPSKEDGYGITMPGEIIHEAGVTRMGTDPDTSVLNAQCQAHDVDNLFVADAGPFTSMPHKNPTWTILALSMRTSEYIIDQRNKGNI</sequence>
<dbReference type="PANTHER" id="PTHR42784:SF1">
    <property type="entry name" value="PYRANOSE 2-OXIDASE"/>
    <property type="match status" value="1"/>
</dbReference>
<dbReference type="KEGG" id="srm:SRM_02748"/>
<dbReference type="Pfam" id="PF05199">
    <property type="entry name" value="GMC_oxred_C"/>
    <property type="match status" value="1"/>
</dbReference>
<comment type="cofactor">
    <cofactor evidence="1">
        <name>FAD</name>
        <dbReference type="ChEBI" id="CHEBI:57692"/>
    </cofactor>
</comment>
<dbReference type="InterPro" id="IPR000172">
    <property type="entry name" value="GMC_OxRdtase_N"/>
</dbReference>
<evidence type="ECO:0000259" key="6">
    <source>
        <dbReference type="Pfam" id="PF00732"/>
    </source>
</evidence>
<dbReference type="SUPFAM" id="SSF54373">
    <property type="entry name" value="FAD-linked reductases, C-terminal domain"/>
    <property type="match status" value="1"/>
</dbReference>